<keyword evidence="6" id="KW-0865">Zymogen</keyword>
<feature type="domain" description="Peptidase S1" evidence="12">
    <location>
        <begin position="25"/>
        <end position="246"/>
    </location>
</feature>
<keyword evidence="7" id="KW-1015">Disulfide bond</keyword>
<dbReference type="SUPFAM" id="SSF50494">
    <property type="entry name" value="Trypsin-like serine proteases"/>
    <property type="match status" value="1"/>
</dbReference>
<feature type="chain" id="PRO_5025407025" description="trypsin" evidence="11">
    <location>
        <begin position="23"/>
        <end position="251"/>
    </location>
</feature>
<accession>A0A665TCF3</accession>
<organism evidence="13 14">
    <name type="scientific">Echeneis naucrates</name>
    <name type="common">Live sharksucker</name>
    <dbReference type="NCBI Taxonomy" id="173247"/>
    <lineage>
        <taxon>Eukaryota</taxon>
        <taxon>Metazoa</taxon>
        <taxon>Chordata</taxon>
        <taxon>Craniata</taxon>
        <taxon>Vertebrata</taxon>
        <taxon>Euteleostomi</taxon>
        <taxon>Actinopterygii</taxon>
        <taxon>Neopterygii</taxon>
        <taxon>Teleostei</taxon>
        <taxon>Neoteleostei</taxon>
        <taxon>Acanthomorphata</taxon>
        <taxon>Carangaria</taxon>
        <taxon>Carangiformes</taxon>
        <taxon>Echeneidae</taxon>
        <taxon>Echeneis</taxon>
    </lineage>
</organism>
<name>A0A665TCF3_ECHNA</name>
<comment type="catalytic activity">
    <reaction evidence="8">
        <text>Preferential cleavage: Arg-|-Xaa, Lys-|-Xaa.</text>
        <dbReference type="EC" id="3.4.21.4"/>
    </reaction>
</comment>
<reference evidence="13" key="3">
    <citation type="submission" date="2025-09" db="UniProtKB">
        <authorList>
            <consortium name="Ensembl"/>
        </authorList>
    </citation>
    <scope>IDENTIFICATION</scope>
</reference>
<dbReference type="FunFam" id="2.40.10.10:FF:000005">
    <property type="entry name" value="Serine protease 37"/>
    <property type="match status" value="1"/>
</dbReference>
<dbReference type="FunCoup" id="A0A665TCF3">
    <property type="interactions" value="6"/>
</dbReference>
<keyword evidence="5 10" id="KW-0720">Serine protease</keyword>
<comment type="subcellular location">
    <subcellularLocation>
        <location evidence="1">Secreted</location>
        <location evidence="1">Extracellular space</location>
    </subcellularLocation>
</comment>
<dbReference type="Gene3D" id="2.40.10.10">
    <property type="entry name" value="Trypsin-like serine proteases"/>
    <property type="match status" value="2"/>
</dbReference>
<dbReference type="OrthoDB" id="5565075at2759"/>
<sequence length="251" mass="28407">MFFQRELAILMLALILDSQVYAANIIGGHEVLPHSRPYMVLLKMHMEGGKEQHCGGFLLNEDYVMTAAHCQAENYTVLLGLHNIRRSEEVQHRHVEKKIPHYNYQQDKLKNDIMLLKLKSKAHFNDKVGPISLAGQEDFLPKSCTVSGWGRSNRNSNLMTLVLMEADVTLIESEECPGKRLYCSEGEAGPGRGDSGGPLVCEDGRAYGVVAAARIRESNRTDIPTHFTYCYTMIPQYREWIDNIMEDGNYV</sequence>
<dbReference type="InterPro" id="IPR043504">
    <property type="entry name" value="Peptidase_S1_PA_chymotrypsin"/>
</dbReference>
<keyword evidence="4 10" id="KW-0378">Hydrolase</keyword>
<evidence type="ECO:0000256" key="2">
    <source>
        <dbReference type="ARBA" id="ARBA00022670"/>
    </source>
</evidence>
<reference evidence="13" key="2">
    <citation type="submission" date="2025-08" db="UniProtKB">
        <authorList>
            <consortium name="Ensembl"/>
        </authorList>
    </citation>
    <scope>IDENTIFICATION</scope>
</reference>
<dbReference type="CDD" id="cd00190">
    <property type="entry name" value="Tryp_SPc"/>
    <property type="match status" value="1"/>
</dbReference>
<protein>
    <recommendedName>
        <fullName evidence="9">trypsin</fullName>
        <ecNumber evidence="9">3.4.21.4</ecNumber>
    </recommendedName>
</protein>
<keyword evidence="2 10" id="KW-0645">Protease</keyword>
<dbReference type="InterPro" id="IPR033116">
    <property type="entry name" value="TRYPSIN_SER"/>
</dbReference>
<dbReference type="PANTHER" id="PTHR24271">
    <property type="entry name" value="KALLIKREIN-RELATED"/>
    <property type="match status" value="1"/>
</dbReference>
<proteinExistence type="predicted"/>
<evidence type="ECO:0000313" key="13">
    <source>
        <dbReference type="Ensembl" id="ENSENLP00000000376.1"/>
    </source>
</evidence>
<dbReference type="InterPro" id="IPR001314">
    <property type="entry name" value="Peptidase_S1A"/>
</dbReference>
<feature type="signal peptide" evidence="11">
    <location>
        <begin position="1"/>
        <end position="22"/>
    </location>
</feature>
<evidence type="ECO:0000256" key="4">
    <source>
        <dbReference type="ARBA" id="ARBA00022801"/>
    </source>
</evidence>
<dbReference type="RefSeq" id="XP_029355574.1">
    <property type="nucleotide sequence ID" value="XM_029499714.1"/>
</dbReference>
<dbReference type="Ensembl" id="ENSENLT00000000442.1">
    <property type="protein sequence ID" value="ENSENLP00000000376.1"/>
    <property type="gene ID" value="ENSENLG00000000270.1"/>
</dbReference>
<dbReference type="GO" id="GO:0006508">
    <property type="term" value="P:proteolysis"/>
    <property type="evidence" value="ECO:0007669"/>
    <property type="project" value="UniProtKB-KW"/>
</dbReference>
<dbReference type="SMART" id="SM00020">
    <property type="entry name" value="Tryp_SPc"/>
    <property type="match status" value="1"/>
</dbReference>
<evidence type="ECO:0000256" key="9">
    <source>
        <dbReference type="ARBA" id="ARBA00038868"/>
    </source>
</evidence>
<evidence type="ECO:0000256" key="8">
    <source>
        <dbReference type="ARBA" id="ARBA00036320"/>
    </source>
</evidence>
<dbReference type="Pfam" id="PF00089">
    <property type="entry name" value="Trypsin"/>
    <property type="match status" value="1"/>
</dbReference>
<evidence type="ECO:0000256" key="1">
    <source>
        <dbReference type="ARBA" id="ARBA00004239"/>
    </source>
</evidence>
<dbReference type="Proteomes" id="UP000472264">
    <property type="component" value="Chromosome 4"/>
</dbReference>
<evidence type="ECO:0000256" key="10">
    <source>
        <dbReference type="RuleBase" id="RU363034"/>
    </source>
</evidence>
<gene>
    <name evidence="13" type="primary">LOC115041865</name>
</gene>
<evidence type="ECO:0000259" key="12">
    <source>
        <dbReference type="PROSITE" id="PS50240"/>
    </source>
</evidence>
<dbReference type="InterPro" id="IPR009003">
    <property type="entry name" value="Peptidase_S1_PA"/>
</dbReference>
<dbReference type="InterPro" id="IPR018114">
    <property type="entry name" value="TRYPSIN_HIS"/>
</dbReference>
<dbReference type="InParanoid" id="A0A665TCF3"/>
<dbReference type="PROSITE" id="PS00134">
    <property type="entry name" value="TRYPSIN_HIS"/>
    <property type="match status" value="1"/>
</dbReference>
<dbReference type="PROSITE" id="PS50240">
    <property type="entry name" value="TRYPSIN_DOM"/>
    <property type="match status" value="1"/>
</dbReference>
<dbReference type="PRINTS" id="PR00722">
    <property type="entry name" value="CHYMOTRYPSIN"/>
</dbReference>
<reference evidence="13" key="1">
    <citation type="submission" date="2021-04" db="EMBL/GenBank/DDBJ databases">
        <authorList>
            <consortium name="Wellcome Sanger Institute Data Sharing"/>
        </authorList>
    </citation>
    <scope>NUCLEOTIDE SEQUENCE [LARGE SCALE GENOMIC DNA]</scope>
</reference>
<dbReference type="AlphaFoldDB" id="A0A665TCF3"/>
<dbReference type="PROSITE" id="PS00135">
    <property type="entry name" value="TRYPSIN_SER"/>
    <property type="match status" value="1"/>
</dbReference>
<evidence type="ECO:0000313" key="14">
    <source>
        <dbReference type="Proteomes" id="UP000472264"/>
    </source>
</evidence>
<evidence type="ECO:0000256" key="3">
    <source>
        <dbReference type="ARBA" id="ARBA00022729"/>
    </source>
</evidence>
<keyword evidence="3 11" id="KW-0732">Signal</keyword>
<dbReference type="OMA" id="HNCLVMG"/>
<dbReference type="GeneID" id="115041865"/>
<dbReference type="GO" id="GO:0005576">
    <property type="term" value="C:extracellular region"/>
    <property type="evidence" value="ECO:0007669"/>
    <property type="project" value="UniProtKB-SubCell"/>
</dbReference>
<keyword evidence="14" id="KW-1185">Reference proteome</keyword>
<dbReference type="PANTHER" id="PTHR24271:SF81">
    <property type="entry name" value="GRANZYME B"/>
    <property type="match status" value="1"/>
</dbReference>
<dbReference type="InterPro" id="IPR001254">
    <property type="entry name" value="Trypsin_dom"/>
</dbReference>
<dbReference type="EC" id="3.4.21.4" evidence="9"/>
<evidence type="ECO:0000256" key="7">
    <source>
        <dbReference type="ARBA" id="ARBA00023157"/>
    </source>
</evidence>
<evidence type="ECO:0000256" key="11">
    <source>
        <dbReference type="SAM" id="SignalP"/>
    </source>
</evidence>
<evidence type="ECO:0000256" key="5">
    <source>
        <dbReference type="ARBA" id="ARBA00022825"/>
    </source>
</evidence>
<evidence type="ECO:0000256" key="6">
    <source>
        <dbReference type="ARBA" id="ARBA00023145"/>
    </source>
</evidence>
<dbReference type="GO" id="GO:0004252">
    <property type="term" value="F:serine-type endopeptidase activity"/>
    <property type="evidence" value="ECO:0007669"/>
    <property type="project" value="UniProtKB-EC"/>
</dbReference>